<feature type="domain" description="BAH" evidence="11">
    <location>
        <begin position="405"/>
        <end position="530"/>
    </location>
</feature>
<evidence type="ECO:0000259" key="10">
    <source>
        <dbReference type="PROSITE" id="PS50014"/>
    </source>
</evidence>
<dbReference type="InterPro" id="IPR036427">
    <property type="entry name" value="Bromodomain-like_sf"/>
</dbReference>
<feature type="compositionally biased region" description="Low complexity" evidence="9">
    <location>
        <begin position="624"/>
        <end position="633"/>
    </location>
</feature>
<dbReference type="AlphaFoldDB" id="A0A165X8C3"/>
<evidence type="ECO:0000313" key="12">
    <source>
        <dbReference type="EMBL" id="KZT31931.1"/>
    </source>
</evidence>
<evidence type="ECO:0000256" key="7">
    <source>
        <dbReference type="ARBA" id="ARBA00023242"/>
    </source>
</evidence>
<keyword evidence="3" id="KW-0156">Chromatin regulator</keyword>
<feature type="region of interest" description="Disordered" evidence="9">
    <location>
        <begin position="117"/>
        <end position="216"/>
    </location>
</feature>
<dbReference type="CDD" id="cd04369">
    <property type="entry name" value="Bromodomain"/>
    <property type="match status" value="1"/>
</dbReference>
<dbReference type="InterPro" id="IPR001487">
    <property type="entry name" value="Bromodomain"/>
</dbReference>
<dbReference type="GO" id="GO:0006368">
    <property type="term" value="P:transcription elongation by RNA polymerase II"/>
    <property type="evidence" value="ECO:0007669"/>
    <property type="project" value="TreeGrafter"/>
</dbReference>
<evidence type="ECO:0008006" key="14">
    <source>
        <dbReference type="Google" id="ProtNLM"/>
    </source>
</evidence>
<dbReference type="GO" id="GO:0003682">
    <property type="term" value="F:chromatin binding"/>
    <property type="evidence" value="ECO:0007669"/>
    <property type="project" value="InterPro"/>
</dbReference>
<evidence type="ECO:0000259" key="11">
    <source>
        <dbReference type="PROSITE" id="PS51038"/>
    </source>
</evidence>
<dbReference type="PANTHER" id="PTHR16062">
    <property type="entry name" value="SWI/SNF-RELATED"/>
    <property type="match status" value="1"/>
</dbReference>
<evidence type="ECO:0000256" key="1">
    <source>
        <dbReference type="ARBA" id="ARBA00004123"/>
    </source>
</evidence>
<dbReference type="GO" id="GO:0006338">
    <property type="term" value="P:chromatin remodeling"/>
    <property type="evidence" value="ECO:0007669"/>
    <property type="project" value="InterPro"/>
</dbReference>
<dbReference type="SUPFAM" id="SSF47370">
    <property type="entry name" value="Bromodomain"/>
    <property type="match status" value="2"/>
</dbReference>
<dbReference type="Pfam" id="PF01426">
    <property type="entry name" value="BAH"/>
    <property type="match status" value="1"/>
</dbReference>
<dbReference type="GO" id="GO:0016586">
    <property type="term" value="C:RSC-type complex"/>
    <property type="evidence" value="ECO:0007669"/>
    <property type="project" value="InterPro"/>
</dbReference>
<feature type="region of interest" description="Disordered" evidence="9">
    <location>
        <begin position="726"/>
        <end position="748"/>
    </location>
</feature>
<dbReference type="Gene3D" id="1.20.920.10">
    <property type="entry name" value="Bromodomain-like"/>
    <property type="match status" value="2"/>
</dbReference>
<dbReference type="Gene3D" id="2.30.30.490">
    <property type="match status" value="1"/>
</dbReference>
<dbReference type="InterPro" id="IPR043151">
    <property type="entry name" value="BAH_sf"/>
</dbReference>
<keyword evidence="7" id="KW-0539">Nucleus</keyword>
<comment type="subcellular location">
    <subcellularLocation>
        <location evidence="1">Nucleus</location>
    </subcellularLocation>
</comment>
<dbReference type="OrthoDB" id="1742084at2759"/>
<dbReference type="PRINTS" id="PR00503">
    <property type="entry name" value="BROMODOMAIN"/>
</dbReference>
<dbReference type="PANTHER" id="PTHR16062:SF21">
    <property type="entry name" value="CHROMATIN STRUCTURE-REMODELING COMPLEX SUBUNIT RSC1-RELATED"/>
    <property type="match status" value="1"/>
</dbReference>
<dbReference type="Proteomes" id="UP000076798">
    <property type="component" value="Unassembled WGS sequence"/>
</dbReference>
<name>A0A165X8C3_9AGAM</name>
<feature type="compositionally biased region" description="Pro residues" evidence="9">
    <location>
        <begin position="180"/>
        <end position="192"/>
    </location>
</feature>
<sequence>MAISSEVKAAIETLITELCDLTAPGRKSRKLAEIFMELPDKEDWPDYYEAIPEPRSINGIRESLAKGSYKKAEEVYADLMLVTLNAEYYNEEGSQIYIDAGVLKSWIERNWKQNSLLPAPGNTPPSSPSKKKGAAPAPPAQSLLPPAVYPSVLPPRPSSVETRNLAPPPASLPLTNSVPIQPPSAVPTPTRQPSPDIEGDGPGSPEPTGERAARMEESDAIVRQLERGLPRWEGPGQGGFVTDLPIGMRYEDVIDCIKQYRGPKGKNPADALEDVPQEPVKDASYSLPLSWQIIETRAQQGHYENAAAFDIELTRFFEKARRFYERGSVPYGDVLTCQRLYQQLTSPLPPSMPPQSATYFASLPAGPGVAKPIHAADANSEAGVTTFRIPSKDRIFTEEAQYKGMSYKLGDWVHLINPDDPTKPIVAQIFKTWISDEPSRKGHLGVTVCWYYRPEQTYHPPVRQFWENEVFKTGHFAEHVIEDVIEKISCQFTARHIRGRPRPPYWYPGWPLYVCDSRYNDRERVFVKIKNWNSCVPEEVRKREDWMPTYPFERTVYPTRHSSPFLKGIKGPGGLGDSVERADGEKIEGGGTGRKRLRRPAEKLNSTTAVGQTRGLFAGSYEANASTSNTTSSHYPSYNDKPPYPSTSSSHKKTEEDRSVVTAAGGVASLQGTASIQKLPAETAKHFDRDPDTNEVLWFSGPPLDIPHAPPPRHSLTYLHFLAKKRKRKDGPDEATSINGDGEALIPPPKKLQTYKAMAAAAWASAAADEIL</sequence>
<dbReference type="InterPro" id="IPR037382">
    <property type="entry name" value="Rsc/polybromo"/>
</dbReference>
<proteinExistence type="predicted"/>
<dbReference type="CDD" id="cd04717">
    <property type="entry name" value="BAH_polybromo"/>
    <property type="match status" value="1"/>
</dbReference>
<reference evidence="12 13" key="1">
    <citation type="journal article" date="2016" name="Mol. Biol. Evol.">
        <title>Comparative Genomics of Early-Diverging Mushroom-Forming Fungi Provides Insights into the Origins of Lignocellulose Decay Capabilities.</title>
        <authorList>
            <person name="Nagy L.G."/>
            <person name="Riley R."/>
            <person name="Tritt A."/>
            <person name="Adam C."/>
            <person name="Daum C."/>
            <person name="Floudas D."/>
            <person name="Sun H."/>
            <person name="Yadav J.S."/>
            <person name="Pangilinan J."/>
            <person name="Larsson K.H."/>
            <person name="Matsuura K."/>
            <person name="Barry K."/>
            <person name="Labutti K."/>
            <person name="Kuo R."/>
            <person name="Ohm R.A."/>
            <person name="Bhattacharya S.S."/>
            <person name="Shirouzu T."/>
            <person name="Yoshinaga Y."/>
            <person name="Martin F.M."/>
            <person name="Grigoriev I.V."/>
            <person name="Hibbett D.S."/>
        </authorList>
    </citation>
    <scope>NUCLEOTIDE SEQUENCE [LARGE SCALE GENOMIC DNA]</scope>
    <source>
        <strain evidence="12 13">HHB10207 ss-3</strain>
    </source>
</reference>
<evidence type="ECO:0000256" key="6">
    <source>
        <dbReference type="ARBA" id="ARBA00023163"/>
    </source>
</evidence>
<feature type="region of interest" description="Disordered" evidence="9">
    <location>
        <begin position="624"/>
        <end position="659"/>
    </location>
</feature>
<feature type="region of interest" description="Disordered" evidence="9">
    <location>
        <begin position="567"/>
        <end position="611"/>
    </location>
</feature>
<evidence type="ECO:0000256" key="5">
    <source>
        <dbReference type="ARBA" id="ARBA00023117"/>
    </source>
</evidence>
<gene>
    <name evidence="12" type="ORF">SISSUDRAFT_1067341</name>
</gene>
<feature type="compositionally biased region" description="Basic and acidic residues" evidence="9">
    <location>
        <begin position="578"/>
        <end position="588"/>
    </location>
</feature>
<evidence type="ECO:0000313" key="13">
    <source>
        <dbReference type="Proteomes" id="UP000076798"/>
    </source>
</evidence>
<protein>
    <recommendedName>
        <fullName evidence="14">BAH-domain-containing protein</fullName>
    </recommendedName>
</protein>
<evidence type="ECO:0000256" key="3">
    <source>
        <dbReference type="ARBA" id="ARBA00022853"/>
    </source>
</evidence>
<keyword evidence="5 8" id="KW-0103">Bromodomain</keyword>
<keyword evidence="2" id="KW-0677">Repeat</keyword>
<keyword evidence="13" id="KW-1185">Reference proteome</keyword>
<evidence type="ECO:0000256" key="4">
    <source>
        <dbReference type="ARBA" id="ARBA00023015"/>
    </source>
</evidence>
<keyword evidence="6" id="KW-0804">Transcription</keyword>
<organism evidence="12 13">
    <name type="scientific">Sistotremastrum suecicum HHB10207 ss-3</name>
    <dbReference type="NCBI Taxonomy" id="1314776"/>
    <lineage>
        <taxon>Eukaryota</taxon>
        <taxon>Fungi</taxon>
        <taxon>Dikarya</taxon>
        <taxon>Basidiomycota</taxon>
        <taxon>Agaricomycotina</taxon>
        <taxon>Agaricomycetes</taxon>
        <taxon>Sistotremastrales</taxon>
        <taxon>Sistotremastraceae</taxon>
        <taxon>Sistotremastrum</taxon>
    </lineage>
</organism>
<feature type="domain" description="Bromo" evidence="10">
    <location>
        <begin position="27"/>
        <end position="97"/>
    </location>
</feature>
<evidence type="ECO:0000256" key="9">
    <source>
        <dbReference type="SAM" id="MobiDB-lite"/>
    </source>
</evidence>
<keyword evidence="4" id="KW-0805">Transcription regulation</keyword>
<dbReference type="STRING" id="1314776.A0A165X8C3"/>
<evidence type="ECO:0000256" key="2">
    <source>
        <dbReference type="ARBA" id="ARBA00022737"/>
    </source>
</evidence>
<dbReference type="Pfam" id="PF00439">
    <property type="entry name" value="Bromodomain"/>
    <property type="match status" value="2"/>
</dbReference>
<dbReference type="SMART" id="SM00439">
    <property type="entry name" value="BAH"/>
    <property type="match status" value="1"/>
</dbReference>
<dbReference type="PROSITE" id="PS50014">
    <property type="entry name" value="BROMODOMAIN_2"/>
    <property type="match status" value="1"/>
</dbReference>
<dbReference type="SMART" id="SM00297">
    <property type="entry name" value="BROMO"/>
    <property type="match status" value="1"/>
</dbReference>
<dbReference type="PROSITE" id="PS51038">
    <property type="entry name" value="BAH"/>
    <property type="match status" value="1"/>
</dbReference>
<dbReference type="InterPro" id="IPR001025">
    <property type="entry name" value="BAH_dom"/>
</dbReference>
<accession>A0A165X8C3</accession>
<dbReference type="EMBL" id="KV428424">
    <property type="protein sequence ID" value="KZT31931.1"/>
    <property type="molecule type" value="Genomic_DNA"/>
</dbReference>
<evidence type="ECO:0000256" key="8">
    <source>
        <dbReference type="PROSITE-ProRule" id="PRU00035"/>
    </source>
</evidence>